<dbReference type="Pfam" id="PF10613">
    <property type="entry name" value="Lig_chan-Glu_bd"/>
    <property type="match status" value="1"/>
</dbReference>
<dbReference type="Proteomes" id="UP001374584">
    <property type="component" value="Unassembled WGS sequence"/>
</dbReference>
<evidence type="ECO:0000256" key="16">
    <source>
        <dbReference type="SAM" id="SignalP"/>
    </source>
</evidence>
<keyword evidence="10" id="KW-0325">Glycoprotein</keyword>
<dbReference type="Gene3D" id="3.40.50.2300">
    <property type="match status" value="3"/>
</dbReference>
<evidence type="ECO:0000256" key="4">
    <source>
        <dbReference type="ARBA" id="ARBA00022692"/>
    </source>
</evidence>
<dbReference type="Gene3D" id="1.10.287.70">
    <property type="match status" value="1"/>
</dbReference>
<keyword evidence="11 13" id="KW-1071">Ligand-gated ion channel</keyword>
<dbReference type="Pfam" id="PF00060">
    <property type="entry name" value="Lig_chan"/>
    <property type="match status" value="1"/>
</dbReference>
<dbReference type="GO" id="GO:0016020">
    <property type="term" value="C:membrane"/>
    <property type="evidence" value="ECO:0007669"/>
    <property type="project" value="UniProtKB-SubCell"/>
</dbReference>
<keyword evidence="9 13" id="KW-0675">Receptor</keyword>
<feature type="transmembrane region" description="Helical" evidence="15">
    <location>
        <begin position="806"/>
        <end position="826"/>
    </location>
</feature>
<dbReference type="FunFam" id="1.10.287.70:FF:000172">
    <property type="entry name" value="Glutamate receptor"/>
    <property type="match status" value="1"/>
</dbReference>
<evidence type="ECO:0000259" key="17">
    <source>
        <dbReference type="SMART" id="SM00079"/>
    </source>
</evidence>
<dbReference type="PANTHER" id="PTHR18966">
    <property type="entry name" value="IONOTROPIC GLUTAMATE RECEPTOR"/>
    <property type="match status" value="1"/>
</dbReference>
<evidence type="ECO:0000256" key="2">
    <source>
        <dbReference type="ARBA" id="ARBA00008685"/>
    </source>
</evidence>
<evidence type="ECO:0000256" key="12">
    <source>
        <dbReference type="ARBA" id="ARBA00023303"/>
    </source>
</evidence>
<dbReference type="FunFam" id="3.40.50.2300:FF:000188">
    <property type="entry name" value="Glutamate receptor"/>
    <property type="match status" value="1"/>
</dbReference>
<dbReference type="InterPro" id="IPR017103">
    <property type="entry name" value="Iontropic_Glu_rcpt_pln"/>
</dbReference>
<protein>
    <recommendedName>
        <fullName evidence="13">Glutamate receptor</fullName>
    </recommendedName>
</protein>
<evidence type="ECO:0000256" key="3">
    <source>
        <dbReference type="ARBA" id="ARBA00022448"/>
    </source>
</evidence>
<accession>A0AAN9RP61</accession>
<evidence type="ECO:0000256" key="9">
    <source>
        <dbReference type="ARBA" id="ARBA00023170"/>
    </source>
</evidence>
<dbReference type="Pfam" id="PF01094">
    <property type="entry name" value="ANF_receptor"/>
    <property type="match status" value="1"/>
</dbReference>
<keyword evidence="3 13" id="KW-0813">Transport</keyword>
<comment type="function">
    <text evidence="13">Glutamate-gated receptor that probably acts as non-selective cation channel.</text>
</comment>
<dbReference type="PIRSF" id="PIRSF037090">
    <property type="entry name" value="Iontro_Glu-like_rcpt_pln"/>
    <property type="match status" value="1"/>
</dbReference>
<comment type="caution">
    <text evidence="18">The sequence shown here is derived from an EMBL/GenBank/DDBJ whole genome shotgun (WGS) entry which is preliminary data.</text>
</comment>
<keyword evidence="12 13" id="KW-0407">Ion channel</keyword>
<comment type="similarity">
    <text evidence="2 13">Belongs to the glutamate-gated ion channel (TC 1.A.10.1) family.</text>
</comment>
<evidence type="ECO:0000256" key="15">
    <source>
        <dbReference type="SAM" id="Phobius"/>
    </source>
</evidence>
<gene>
    <name evidence="18" type="ORF">VNO80_06805</name>
</gene>
<dbReference type="InterPro" id="IPR028082">
    <property type="entry name" value="Peripla_BP_I"/>
</dbReference>
<evidence type="ECO:0000256" key="11">
    <source>
        <dbReference type="ARBA" id="ARBA00023286"/>
    </source>
</evidence>
<dbReference type="SUPFAM" id="SSF53822">
    <property type="entry name" value="Periplasmic binding protein-like I"/>
    <property type="match status" value="1"/>
</dbReference>
<proteinExistence type="inferred from homology"/>
<dbReference type="AlphaFoldDB" id="A0AAN9RP61"/>
<comment type="subcellular location">
    <subcellularLocation>
        <location evidence="1">Membrane</location>
        <topology evidence="1">Multi-pass membrane protein</topology>
    </subcellularLocation>
</comment>
<keyword evidence="14" id="KW-1015">Disulfide bond</keyword>
<reference evidence="18 19" key="1">
    <citation type="submission" date="2024-01" db="EMBL/GenBank/DDBJ databases">
        <title>The genomes of 5 underutilized Papilionoideae crops provide insights into root nodulation and disease resistanc.</title>
        <authorList>
            <person name="Jiang F."/>
        </authorList>
    </citation>
    <scope>NUCLEOTIDE SEQUENCE [LARGE SCALE GENOMIC DNA]</scope>
    <source>
        <strain evidence="18">JINMINGXINNONG_FW02</strain>
        <tissue evidence="18">Leaves</tissue>
    </source>
</reference>
<evidence type="ECO:0000256" key="8">
    <source>
        <dbReference type="ARBA" id="ARBA00023136"/>
    </source>
</evidence>
<feature type="domain" description="Ionotropic glutamate receptor C-terminal" evidence="17">
    <location>
        <begin position="446"/>
        <end position="782"/>
    </location>
</feature>
<keyword evidence="8 13" id="KW-0472">Membrane</keyword>
<dbReference type="FunFam" id="3.40.190.10:FF:000054">
    <property type="entry name" value="Glutamate receptor"/>
    <property type="match status" value="1"/>
</dbReference>
<dbReference type="GO" id="GO:0015276">
    <property type="term" value="F:ligand-gated monoatomic ion channel activity"/>
    <property type="evidence" value="ECO:0007669"/>
    <property type="project" value="InterPro"/>
</dbReference>
<evidence type="ECO:0000313" key="19">
    <source>
        <dbReference type="Proteomes" id="UP001374584"/>
    </source>
</evidence>
<evidence type="ECO:0000313" key="18">
    <source>
        <dbReference type="EMBL" id="KAK7373398.1"/>
    </source>
</evidence>
<evidence type="ECO:0000256" key="13">
    <source>
        <dbReference type="PIRNR" id="PIRNR037090"/>
    </source>
</evidence>
<evidence type="ECO:0000256" key="1">
    <source>
        <dbReference type="ARBA" id="ARBA00004141"/>
    </source>
</evidence>
<name>A0AAN9RP61_PHACN</name>
<feature type="disulfide bond" evidence="14">
    <location>
        <begin position="730"/>
        <end position="788"/>
    </location>
</feature>
<dbReference type="CDD" id="cd13686">
    <property type="entry name" value="GluR_Plant"/>
    <property type="match status" value="1"/>
</dbReference>
<keyword evidence="7 13" id="KW-0406">Ion transport</keyword>
<dbReference type="InterPro" id="IPR001828">
    <property type="entry name" value="ANF_lig-bd_rcpt"/>
</dbReference>
<dbReference type="EMBL" id="JAYMYR010000003">
    <property type="protein sequence ID" value="KAK7373398.1"/>
    <property type="molecule type" value="Genomic_DNA"/>
</dbReference>
<keyword evidence="6 15" id="KW-1133">Transmembrane helix</keyword>
<keyword evidence="19" id="KW-1185">Reference proteome</keyword>
<organism evidence="18 19">
    <name type="scientific">Phaseolus coccineus</name>
    <name type="common">Scarlet runner bean</name>
    <name type="synonym">Phaseolus multiflorus</name>
    <dbReference type="NCBI Taxonomy" id="3886"/>
    <lineage>
        <taxon>Eukaryota</taxon>
        <taxon>Viridiplantae</taxon>
        <taxon>Streptophyta</taxon>
        <taxon>Embryophyta</taxon>
        <taxon>Tracheophyta</taxon>
        <taxon>Spermatophyta</taxon>
        <taxon>Magnoliopsida</taxon>
        <taxon>eudicotyledons</taxon>
        <taxon>Gunneridae</taxon>
        <taxon>Pentapetalae</taxon>
        <taxon>rosids</taxon>
        <taxon>fabids</taxon>
        <taxon>Fabales</taxon>
        <taxon>Fabaceae</taxon>
        <taxon>Papilionoideae</taxon>
        <taxon>50 kb inversion clade</taxon>
        <taxon>NPAAA clade</taxon>
        <taxon>indigoferoid/millettioid clade</taxon>
        <taxon>Phaseoleae</taxon>
        <taxon>Phaseolus</taxon>
    </lineage>
</organism>
<feature type="signal peptide" evidence="16">
    <location>
        <begin position="1"/>
        <end position="27"/>
    </location>
</feature>
<dbReference type="SMART" id="SM00079">
    <property type="entry name" value="PBPe"/>
    <property type="match status" value="1"/>
</dbReference>
<dbReference type="InterPro" id="IPR001320">
    <property type="entry name" value="Iontro_rcpt_C"/>
</dbReference>
<dbReference type="SUPFAM" id="SSF53850">
    <property type="entry name" value="Periplasmic binding protein-like II"/>
    <property type="match status" value="1"/>
</dbReference>
<dbReference type="InterPro" id="IPR019594">
    <property type="entry name" value="Glu/Gly-bd"/>
</dbReference>
<evidence type="ECO:0000256" key="10">
    <source>
        <dbReference type="ARBA" id="ARBA00023180"/>
    </source>
</evidence>
<evidence type="ECO:0000256" key="14">
    <source>
        <dbReference type="PIRSR" id="PIRSR037090-50"/>
    </source>
</evidence>
<evidence type="ECO:0000256" key="6">
    <source>
        <dbReference type="ARBA" id="ARBA00022989"/>
    </source>
</evidence>
<keyword evidence="5 16" id="KW-0732">Signal</keyword>
<feature type="transmembrane region" description="Helical" evidence="15">
    <location>
        <begin position="625"/>
        <end position="644"/>
    </location>
</feature>
<sequence>MGGSSPLSQSIIFFVLHLFAWPRLLLANQTIHHCLTTPIKNIGVVLDLDSLMGKQQKVAMEIAVQEFNSLSCSKLNLNIQNSKGISARAIASALDLTQSKQVVVLIGTITHSEATLASELNDTIKNIPILSLTSPTASREIVSPQLPHFIQFGDDTKIHMQCISAIVGEFRWRKVTAIYELNNRFSFDPGMLLGLSYSLRLVGSEIDNHLALPSLSSLSDPKSTIKNELKRLRRKSNRVFLIVQSSLEMANILFEKAKQMGLMEKGYVWVIPDGVAGLLDSVNSTVIVNMQGVIGFKTHFSETSEKFRRFKFKFRRRFTLEFAEEDNINPSIFALQSYSATWVVAQATRKSQWKFTLEQLSRTNLSRNRKFQQSPTFSIINVIGKSYRELALWSPELGLTKNLVTQQLTEIMKTDTASTKILSTVYWPGGLQFVPKGWTHSTEERTLQIAVPANGVFHQFVNVTYDQNTNNTSITGFSIDVFKAVVNTLPYDLKYTFVPFNGSYDEMVEKVYNKTLDAAVGDTSIMAYRYHLVDFSQPYLESGLNMVVPEQSTKSKETWMFLDAFTKEMWLMMAALHIFVGLVIWLIERQVNAELKGLGSMLWFLVTVIFYAHREPIRSPLARTVMTPWLFVILIATSTFTASLTSMMAFSQLVPSVLDIQTLQKRNSPVGCNGNSFIVKYLTDVLKFKPENIRKIYSVSDYPDAFQNKYIEAAFLSTPHTKVFLAKYSCRGLIKAGNTFKLGGIGFVFPKGSNLAADISEALLKVIENGEIEQLEKEMLSLGGNDSCSPLQTKMKDGSSTGFQPFLGLFCICAVVAILALLYNMICEFKKNVGTFTSYIHVTLTQLRRICRWTTAYFTWSCSRLPSGSIRSVITATVTRNAEETSINSQQSTMVVEVIDVVLAAHPS</sequence>
<evidence type="ECO:0000256" key="7">
    <source>
        <dbReference type="ARBA" id="ARBA00023065"/>
    </source>
</evidence>
<feature type="transmembrane region" description="Helical" evidence="15">
    <location>
        <begin position="569"/>
        <end position="588"/>
    </location>
</feature>
<dbReference type="InterPro" id="IPR015683">
    <property type="entry name" value="Ionotropic_Glu_rcpt"/>
</dbReference>
<feature type="chain" id="PRO_5042984791" description="Glutamate receptor" evidence="16">
    <location>
        <begin position="28"/>
        <end position="908"/>
    </location>
</feature>
<evidence type="ECO:0000256" key="5">
    <source>
        <dbReference type="ARBA" id="ARBA00022729"/>
    </source>
</evidence>
<dbReference type="Gene3D" id="3.40.190.10">
    <property type="entry name" value="Periplasmic binding protein-like II"/>
    <property type="match status" value="1"/>
</dbReference>
<keyword evidence="4 15" id="KW-0812">Transmembrane</keyword>